<proteinExistence type="predicted"/>
<reference evidence="1" key="1">
    <citation type="submission" date="2018-05" db="EMBL/GenBank/DDBJ databases">
        <authorList>
            <person name="Lanie J.A."/>
            <person name="Ng W.-L."/>
            <person name="Kazmierczak K.M."/>
            <person name="Andrzejewski T.M."/>
            <person name="Davidsen T.M."/>
            <person name="Wayne K.J."/>
            <person name="Tettelin H."/>
            <person name="Glass J.I."/>
            <person name="Rusch D."/>
            <person name="Podicherti R."/>
            <person name="Tsui H.-C.T."/>
            <person name="Winkler M.E."/>
        </authorList>
    </citation>
    <scope>NUCLEOTIDE SEQUENCE</scope>
</reference>
<gene>
    <name evidence="1" type="ORF">METZ01_LOCUS373551</name>
</gene>
<accession>A0A382TGT2</accession>
<dbReference type="AlphaFoldDB" id="A0A382TGT2"/>
<organism evidence="1">
    <name type="scientific">marine metagenome</name>
    <dbReference type="NCBI Taxonomy" id="408172"/>
    <lineage>
        <taxon>unclassified sequences</taxon>
        <taxon>metagenomes</taxon>
        <taxon>ecological metagenomes</taxon>
    </lineage>
</organism>
<protein>
    <submittedName>
        <fullName evidence="1">Uncharacterized protein</fullName>
    </submittedName>
</protein>
<name>A0A382TGT2_9ZZZZ</name>
<dbReference type="EMBL" id="UINC01136128">
    <property type="protein sequence ID" value="SVD20697.1"/>
    <property type="molecule type" value="Genomic_DNA"/>
</dbReference>
<sequence>MITFKEFLNEDAGDRAAQKDREWLAQNSNLADDVGRALDAAVRTAHNLNYITSVKWWSTTAKSNNVRLVLNKLSPPLRNAAIVFYLDVKDARPLTLPGALSKDGLPFDAAVIVEPINGDLIAVPSLSQPLKSTFSNGRGAAAAGKLANMFRIDKVVKAATQNLTFYARNHHKAKRG</sequence>
<evidence type="ECO:0000313" key="1">
    <source>
        <dbReference type="EMBL" id="SVD20697.1"/>
    </source>
</evidence>